<accession>A0A5J5BEV9</accession>
<reference evidence="1 2" key="1">
    <citation type="submission" date="2019-09" db="EMBL/GenBank/DDBJ databases">
        <title>A chromosome-level genome assembly of the Chinese tupelo Nyssa sinensis.</title>
        <authorList>
            <person name="Yang X."/>
            <person name="Kang M."/>
            <person name="Yang Y."/>
            <person name="Xiong H."/>
            <person name="Wang M."/>
            <person name="Zhang Z."/>
            <person name="Wang Z."/>
            <person name="Wu H."/>
            <person name="Ma T."/>
            <person name="Liu J."/>
            <person name="Xi Z."/>
        </authorList>
    </citation>
    <scope>NUCLEOTIDE SEQUENCE [LARGE SCALE GENOMIC DNA]</scope>
    <source>
        <strain evidence="1">J267</strain>
        <tissue evidence="1">Leaf</tissue>
    </source>
</reference>
<gene>
    <name evidence="1" type="ORF">F0562_025237</name>
</gene>
<evidence type="ECO:0000313" key="2">
    <source>
        <dbReference type="Proteomes" id="UP000325577"/>
    </source>
</evidence>
<sequence length="81" mass="8583">MDVTDLVILDAQASHIATDDGGDCVDAGDTISLDTAYLPSLVGDTKDTALANEIAGEILSTLSRREQNLKGSLGKHSRRRL</sequence>
<evidence type="ECO:0000313" key="1">
    <source>
        <dbReference type="EMBL" id="KAA8541274.1"/>
    </source>
</evidence>
<name>A0A5J5BEV9_9ASTE</name>
<organism evidence="1 2">
    <name type="scientific">Nyssa sinensis</name>
    <dbReference type="NCBI Taxonomy" id="561372"/>
    <lineage>
        <taxon>Eukaryota</taxon>
        <taxon>Viridiplantae</taxon>
        <taxon>Streptophyta</taxon>
        <taxon>Embryophyta</taxon>
        <taxon>Tracheophyta</taxon>
        <taxon>Spermatophyta</taxon>
        <taxon>Magnoliopsida</taxon>
        <taxon>eudicotyledons</taxon>
        <taxon>Gunneridae</taxon>
        <taxon>Pentapetalae</taxon>
        <taxon>asterids</taxon>
        <taxon>Cornales</taxon>
        <taxon>Nyssaceae</taxon>
        <taxon>Nyssa</taxon>
    </lineage>
</organism>
<proteinExistence type="predicted"/>
<dbReference type="Proteomes" id="UP000325577">
    <property type="component" value="Linkage Group LG13"/>
</dbReference>
<dbReference type="AlphaFoldDB" id="A0A5J5BEV9"/>
<keyword evidence="2" id="KW-1185">Reference proteome</keyword>
<protein>
    <submittedName>
        <fullName evidence="1">Uncharacterized protein</fullName>
    </submittedName>
</protein>
<dbReference type="EMBL" id="CM018036">
    <property type="protein sequence ID" value="KAA8541274.1"/>
    <property type="molecule type" value="Genomic_DNA"/>
</dbReference>